<dbReference type="Gene3D" id="2.150.10.10">
    <property type="entry name" value="Serralysin-like metalloprotease, C-terminal"/>
    <property type="match status" value="2"/>
</dbReference>
<dbReference type="Pfam" id="PF00353">
    <property type="entry name" value="HemolysinCabind"/>
    <property type="match status" value="8"/>
</dbReference>
<dbReference type="SUPFAM" id="SSF51120">
    <property type="entry name" value="beta-Roll"/>
    <property type="match status" value="3"/>
</dbReference>
<dbReference type="InterPro" id="IPR011049">
    <property type="entry name" value="Serralysin-like_metalloprot_C"/>
</dbReference>
<dbReference type="RefSeq" id="WP_252665095.1">
    <property type="nucleotide sequence ID" value="NZ_CP098611.1"/>
</dbReference>
<keyword evidence="4" id="KW-1185">Reference proteome</keyword>
<evidence type="ECO:0000256" key="2">
    <source>
        <dbReference type="ARBA" id="ARBA00022525"/>
    </source>
</evidence>
<evidence type="ECO:0000313" key="3">
    <source>
        <dbReference type="EMBL" id="USR92920.1"/>
    </source>
</evidence>
<protein>
    <submittedName>
        <fullName evidence="3">Calcium-binding protein</fullName>
    </submittedName>
</protein>
<sequence length="1004" mass="100409">MTNIENNDEMMMQEATDNRVLLSENGENFVSTEVQEVQGRDGDDTIIGALNAVEPGSTLFGNAGDDYIRSRGIGDRVFGGRGNDTIVNDNGRAIIYGDLGNDFIIAKDSNTTLFGGRSFGEPSSDEGKNILLSLGGKNILKGGGGDDSLVGEEGGDTMAGNSGNDTIFGGPRGASFLFGNKGNDMLFSRAKDNPDTMFGGQGNDMIEVTAQSTADAPRLFGGVGDDTLIIAGSDGQVNGAILVGDVNPDGTFGGSDGDEGKNYLLAESGENHQLFGNSGNDTLKVGVNIGVGVSLFGGRGDDVLLGGTDADSAVTGMKAYGDKGNDTLIFVGSDSEFWGDNPNITTGFGNNFIQITGKSNVLRAGNKNSTGTDSGNNQIIAIAPELAEGEATNNTLWGGAGDDTINAGSSGPGDVLIGGPNGGEGNNTYIFGNQQTIELDTIGVNTYIGVNALETTVTVRPTDRIGGESNFVVSGDQSGVHQIEAGGVKTGAGNDFISIGEATGQTNAGDGSDTLNLGNVGGTDADALPNTVSGGAGNDVINVTGTDGVRANAVLDGGAGDDTITISEGAVLGKVLGGDGNDIIRTKFLGQAGGDEIGLIDGGAGNDTISIDTMFGGAKVIGGDGDDSINVGVALAGATLQGGPGGGNKIILRGVGTDEGFEGENSVINITGGAGADVLGVGTGATYVSGTDAVRFNIDGGAGNDIIQGGRFGDTLKGGAGNDIIYGGAPNVSGNAINGFDLGVLANLKRAGTDEAINLLAFGDGDLIDVSGGDDTVVFRSTNETGAIQSFFAGSGFLGSSAANGAIQIGSNAPLVGNANRFLVGVDGKAFTKTTLGSTADALAFFTGAFNVDTLTGFRVESGAAGDRIFLDSTAFPFTVSGSIASFEGRGGLFGRIFDGSGAVSGGTVYTEPANVIRPDGAFFEAFVLGATGSAQLAAVDFNNGTTTSLYYDKTSGGLYLGTGNSGADLIAVLPVGLNLSGPASDIISVGGIGDFAQPGISLF</sequence>
<comment type="subcellular location">
    <subcellularLocation>
        <location evidence="1">Secreted</location>
    </subcellularLocation>
</comment>
<dbReference type="EMBL" id="CP098611">
    <property type="protein sequence ID" value="USR92920.1"/>
    <property type="molecule type" value="Genomic_DNA"/>
</dbReference>
<name>A0ABY5AVP1_9CYAN</name>
<dbReference type="PRINTS" id="PR00313">
    <property type="entry name" value="CABNDNGRPT"/>
</dbReference>
<dbReference type="Gene3D" id="2.160.20.160">
    <property type="match status" value="1"/>
</dbReference>
<reference evidence="3" key="1">
    <citation type="submission" date="2022-06" db="EMBL/GenBank/DDBJ databases">
        <title>Genome sequence of Phormidium yuhuli AB48 isolated from an industrial photobioreactor environment.</title>
        <authorList>
            <person name="Qiu Y."/>
            <person name="Noonan A.J.C."/>
            <person name="Dofher K."/>
            <person name="Koch M."/>
            <person name="Kieft B."/>
            <person name="Lin X."/>
            <person name="Ziels R.M."/>
            <person name="Hallam S.J."/>
        </authorList>
    </citation>
    <scope>NUCLEOTIDE SEQUENCE</scope>
    <source>
        <strain evidence="3">AB48</strain>
    </source>
</reference>
<accession>A0ABY5AVP1</accession>
<dbReference type="PANTHER" id="PTHR38340:SF1">
    <property type="entry name" value="S-LAYER PROTEIN"/>
    <property type="match status" value="1"/>
</dbReference>
<dbReference type="InterPro" id="IPR001343">
    <property type="entry name" value="Hemolysn_Ca-bd"/>
</dbReference>
<evidence type="ECO:0000256" key="1">
    <source>
        <dbReference type="ARBA" id="ARBA00004613"/>
    </source>
</evidence>
<dbReference type="PANTHER" id="PTHR38340">
    <property type="entry name" value="S-LAYER PROTEIN"/>
    <property type="match status" value="1"/>
</dbReference>
<organism evidence="3 4">
    <name type="scientific">Phormidium yuhuli AB48</name>
    <dbReference type="NCBI Taxonomy" id="2940671"/>
    <lineage>
        <taxon>Bacteria</taxon>
        <taxon>Bacillati</taxon>
        <taxon>Cyanobacteriota</taxon>
        <taxon>Cyanophyceae</taxon>
        <taxon>Oscillatoriophycideae</taxon>
        <taxon>Oscillatoriales</taxon>
        <taxon>Oscillatoriaceae</taxon>
        <taxon>Phormidium</taxon>
        <taxon>Phormidium yuhuli</taxon>
    </lineage>
</organism>
<keyword evidence="2" id="KW-0964">Secreted</keyword>
<gene>
    <name evidence="3" type="ORF">NEA10_09470</name>
</gene>
<evidence type="ECO:0000313" key="4">
    <source>
        <dbReference type="Proteomes" id="UP001056708"/>
    </source>
</evidence>
<proteinExistence type="predicted"/>
<dbReference type="Proteomes" id="UP001056708">
    <property type="component" value="Chromosome"/>
</dbReference>
<dbReference type="InterPro" id="IPR050557">
    <property type="entry name" value="RTX_toxin/Mannuronan_C5-epim"/>
</dbReference>